<dbReference type="EMBL" id="AVOT02029606">
    <property type="protein sequence ID" value="MBW0522502.1"/>
    <property type="molecule type" value="Genomic_DNA"/>
</dbReference>
<name>A0A9Q3EM85_9BASI</name>
<reference evidence="2" key="1">
    <citation type="submission" date="2021-03" db="EMBL/GenBank/DDBJ databases">
        <title>Draft genome sequence of rust myrtle Austropuccinia psidii MF-1, a brazilian biotype.</title>
        <authorList>
            <person name="Quecine M.C."/>
            <person name="Pachon D.M.R."/>
            <person name="Bonatelli M.L."/>
            <person name="Correr F.H."/>
            <person name="Franceschini L.M."/>
            <person name="Leite T.F."/>
            <person name="Margarido G.R.A."/>
            <person name="Almeida C.A."/>
            <person name="Ferrarezi J.A."/>
            <person name="Labate C.A."/>
        </authorList>
    </citation>
    <scope>NUCLEOTIDE SEQUENCE</scope>
    <source>
        <strain evidence="2">MF-1</strain>
    </source>
</reference>
<comment type="caution">
    <text evidence="2">The sequence shown here is derived from an EMBL/GenBank/DDBJ whole genome shotgun (WGS) entry which is preliminary data.</text>
</comment>
<evidence type="ECO:0000313" key="3">
    <source>
        <dbReference type="Proteomes" id="UP000765509"/>
    </source>
</evidence>
<evidence type="ECO:0000256" key="1">
    <source>
        <dbReference type="SAM" id="MobiDB-lite"/>
    </source>
</evidence>
<evidence type="ECO:0000313" key="2">
    <source>
        <dbReference type="EMBL" id="MBW0522502.1"/>
    </source>
</evidence>
<protein>
    <submittedName>
        <fullName evidence="2">Uncharacterized protein</fullName>
    </submittedName>
</protein>
<keyword evidence="3" id="KW-1185">Reference proteome</keyword>
<proteinExistence type="predicted"/>
<dbReference type="OrthoDB" id="2517660at2759"/>
<organism evidence="2 3">
    <name type="scientific">Austropuccinia psidii MF-1</name>
    <dbReference type="NCBI Taxonomy" id="1389203"/>
    <lineage>
        <taxon>Eukaryota</taxon>
        <taxon>Fungi</taxon>
        <taxon>Dikarya</taxon>
        <taxon>Basidiomycota</taxon>
        <taxon>Pucciniomycotina</taxon>
        <taxon>Pucciniomycetes</taxon>
        <taxon>Pucciniales</taxon>
        <taxon>Sphaerophragmiaceae</taxon>
        <taxon>Austropuccinia</taxon>
    </lineage>
</organism>
<dbReference type="Proteomes" id="UP000765509">
    <property type="component" value="Unassembled WGS sequence"/>
</dbReference>
<feature type="region of interest" description="Disordered" evidence="1">
    <location>
        <begin position="71"/>
        <end position="99"/>
    </location>
</feature>
<dbReference type="AlphaFoldDB" id="A0A9Q3EM85"/>
<accession>A0A9Q3EM85</accession>
<sequence>MEDLITRTRFGETCTRTPMESKIIPKTSREDRRPERPALKCHEFGRTSHLAITFTKNTTKNEVRVIKGVQCTEGKEESDQDSAISDDTPSGDYPIENIIQDAKMCKIKPAREKG</sequence>
<gene>
    <name evidence="2" type="ORF">O181_062217</name>
</gene>